<dbReference type="AlphaFoldDB" id="A0A3E0ELL9"/>
<keyword evidence="2" id="KW-1185">Reference proteome</keyword>
<accession>A0A3E0ELL9</accession>
<reference evidence="1 2" key="1">
    <citation type="submission" date="2018-08" db="EMBL/GenBank/DDBJ databases">
        <title>Genomic Encyclopedia of Archaeal and Bacterial Type Strains, Phase II (KMG-II): from individual species to whole genera.</title>
        <authorList>
            <person name="Goeker M."/>
        </authorList>
    </citation>
    <scope>NUCLEOTIDE SEQUENCE [LARGE SCALE GENOMIC DNA]</scope>
    <source>
        <strain evidence="1 2">DSM 100880</strain>
    </source>
</reference>
<sequence length="176" mass="20094">MKNRFSLIVLLLVGGFISSCESDNTDRNEFKNSNMTLSEFKKSTNNSYKYIVSGMTWIGLAWETTIIISNGKVIERQFKYTNTSGLKNNIPKEELEWTENESKIGSHTNIAAAPLTLDEIYNKAEQEWLIKRDNAEIYFETENNGLISTCGYVINGCQDDCFIGIHIKNIEPFLQK</sequence>
<organism evidence="1 2">
    <name type="scientific">Flavobacterium aquicola</name>
    <dbReference type="NCBI Taxonomy" id="1682742"/>
    <lineage>
        <taxon>Bacteria</taxon>
        <taxon>Pseudomonadati</taxon>
        <taxon>Bacteroidota</taxon>
        <taxon>Flavobacteriia</taxon>
        <taxon>Flavobacteriales</taxon>
        <taxon>Flavobacteriaceae</taxon>
        <taxon>Flavobacterium</taxon>
    </lineage>
</organism>
<evidence type="ECO:0000313" key="1">
    <source>
        <dbReference type="EMBL" id="REG99025.1"/>
    </source>
</evidence>
<dbReference type="PROSITE" id="PS51257">
    <property type="entry name" value="PROKAR_LIPOPROTEIN"/>
    <property type="match status" value="1"/>
</dbReference>
<evidence type="ECO:0008006" key="3">
    <source>
        <dbReference type="Google" id="ProtNLM"/>
    </source>
</evidence>
<dbReference type="OrthoDB" id="666398at2"/>
<dbReference type="RefSeq" id="WP_115813139.1">
    <property type="nucleotide sequence ID" value="NZ_QUNI01000005.1"/>
</dbReference>
<proteinExistence type="predicted"/>
<evidence type="ECO:0000313" key="2">
    <source>
        <dbReference type="Proteomes" id="UP000257136"/>
    </source>
</evidence>
<comment type="caution">
    <text evidence="1">The sequence shown here is derived from an EMBL/GenBank/DDBJ whole genome shotgun (WGS) entry which is preliminary data.</text>
</comment>
<dbReference type="Proteomes" id="UP000257136">
    <property type="component" value="Unassembled WGS sequence"/>
</dbReference>
<protein>
    <recommendedName>
        <fullName evidence="3">Lipoprotein</fullName>
    </recommendedName>
</protein>
<name>A0A3E0ELL9_9FLAO</name>
<dbReference type="EMBL" id="QUNI01000005">
    <property type="protein sequence ID" value="REG99025.1"/>
    <property type="molecule type" value="Genomic_DNA"/>
</dbReference>
<gene>
    <name evidence="1" type="ORF">C8P67_105190</name>
</gene>